<dbReference type="Pfam" id="PF13302">
    <property type="entry name" value="Acetyltransf_3"/>
    <property type="match status" value="1"/>
</dbReference>
<feature type="region of interest" description="Disordered" evidence="1">
    <location>
        <begin position="1"/>
        <end position="22"/>
    </location>
</feature>
<organism evidence="3 4">
    <name type="scientific">Tatumella morbirosei</name>
    <dbReference type="NCBI Taxonomy" id="642227"/>
    <lineage>
        <taxon>Bacteria</taxon>
        <taxon>Pseudomonadati</taxon>
        <taxon>Pseudomonadota</taxon>
        <taxon>Gammaproteobacteria</taxon>
        <taxon>Enterobacterales</taxon>
        <taxon>Erwiniaceae</taxon>
        <taxon>Tatumella</taxon>
    </lineage>
</organism>
<evidence type="ECO:0000259" key="2">
    <source>
        <dbReference type="Pfam" id="PF13302"/>
    </source>
</evidence>
<reference evidence="3" key="1">
    <citation type="submission" date="2014-12" db="EMBL/GenBank/DDBJ databases">
        <title>The draft genome of the Tatumella morbirosei type strain, LMG23360T isolated from pineapple rot.</title>
        <authorList>
            <person name="Smits T.H."/>
            <person name="Palmer M."/>
            <person name="Venter S.N."/>
            <person name="Duffy B."/>
            <person name="Steenkamp E.T."/>
            <person name="Chan W.Y."/>
            <person name="Coutinho T.A."/>
            <person name="Coetzee M.P."/>
            <person name="De Maayer P."/>
        </authorList>
    </citation>
    <scope>NUCLEOTIDE SEQUENCE [LARGE SCALE GENOMIC DNA]</scope>
    <source>
        <strain evidence="3">LMG 23360</strain>
    </source>
</reference>
<dbReference type="FunFam" id="3.40.630.30:FF:000047">
    <property type="entry name" value="Acetyltransferase, GNAT family"/>
    <property type="match status" value="1"/>
</dbReference>
<comment type="caution">
    <text evidence="3">The sequence shown here is derived from an EMBL/GenBank/DDBJ whole genome shotgun (WGS) entry which is preliminary data.</text>
</comment>
<keyword evidence="4" id="KW-1185">Reference proteome</keyword>
<evidence type="ECO:0000313" key="3">
    <source>
        <dbReference type="EMBL" id="KGD72263.1"/>
    </source>
</evidence>
<dbReference type="STRING" id="642227.HA49_16080"/>
<proteinExistence type="predicted"/>
<dbReference type="PANTHER" id="PTHR43441:SF2">
    <property type="entry name" value="FAMILY ACETYLTRANSFERASE, PUTATIVE (AFU_ORTHOLOGUE AFUA_7G00850)-RELATED"/>
    <property type="match status" value="1"/>
</dbReference>
<evidence type="ECO:0000256" key="1">
    <source>
        <dbReference type="SAM" id="MobiDB-lite"/>
    </source>
</evidence>
<dbReference type="GO" id="GO:1990189">
    <property type="term" value="F:protein N-terminal-serine acetyltransferase activity"/>
    <property type="evidence" value="ECO:0007669"/>
    <property type="project" value="TreeGrafter"/>
</dbReference>
<accession>A0A095UCU9</accession>
<dbReference type="InterPro" id="IPR016181">
    <property type="entry name" value="Acyl_CoA_acyltransferase"/>
</dbReference>
<dbReference type="OrthoDB" id="5295305at2"/>
<dbReference type="Gene3D" id="3.40.630.30">
    <property type="match status" value="1"/>
</dbReference>
<protein>
    <recommendedName>
        <fullName evidence="2">N-acetyltransferase domain-containing protein</fullName>
    </recommendedName>
</protein>
<dbReference type="RefSeq" id="WP_038021656.1">
    <property type="nucleotide sequence ID" value="NZ_JPKR02000003.1"/>
</dbReference>
<dbReference type="Proteomes" id="UP000029577">
    <property type="component" value="Unassembled WGS sequence"/>
</dbReference>
<name>A0A095UCU9_9GAMM</name>
<dbReference type="AlphaFoldDB" id="A0A095UCU9"/>
<feature type="compositionally biased region" description="Polar residues" evidence="1">
    <location>
        <begin position="1"/>
        <end position="18"/>
    </location>
</feature>
<dbReference type="InterPro" id="IPR000182">
    <property type="entry name" value="GNAT_dom"/>
</dbReference>
<sequence length="239" mass="27295">MTDRINQYGQPVGQTMDNWQPRPLPSPVTLAGQYCQLQPLDADRHTQELYQAFHCLDDSNSLWTYLAAGPFDSFEPFQQFIATAARSQDPLHFAVTENKTGKAIGSLSLMRADAGNGVVEVGHVMFSPRLQRTPLSTEAQFLLMKHVFETLGYRRYEWKCDHLNAPSRKAASRLGFSFEGIFRQAVVYKGRSRDTAWYSIIDSEWQRLSRALNSWLATHNFDSQGRQRYPLSHFQSAVL</sequence>
<feature type="domain" description="N-acetyltransferase" evidence="2">
    <location>
        <begin position="45"/>
        <end position="176"/>
    </location>
</feature>
<gene>
    <name evidence="3" type="ORF">HA49_16080</name>
</gene>
<evidence type="ECO:0000313" key="4">
    <source>
        <dbReference type="Proteomes" id="UP000029577"/>
    </source>
</evidence>
<dbReference type="GO" id="GO:0008999">
    <property type="term" value="F:protein-N-terminal-alanine acetyltransferase activity"/>
    <property type="evidence" value="ECO:0007669"/>
    <property type="project" value="TreeGrafter"/>
</dbReference>
<dbReference type="eggNOG" id="COG1670">
    <property type="taxonomic scope" value="Bacteria"/>
</dbReference>
<dbReference type="PANTHER" id="PTHR43441">
    <property type="entry name" value="RIBOSOMAL-PROTEIN-SERINE ACETYLTRANSFERASE"/>
    <property type="match status" value="1"/>
</dbReference>
<dbReference type="EMBL" id="JPKR02000003">
    <property type="protein sequence ID" value="KGD72263.1"/>
    <property type="molecule type" value="Genomic_DNA"/>
</dbReference>
<dbReference type="InterPro" id="IPR051908">
    <property type="entry name" value="Ribosomal_N-acetyltransferase"/>
</dbReference>
<dbReference type="SUPFAM" id="SSF55729">
    <property type="entry name" value="Acyl-CoA N-acyltransferases (Nat)"/>
    <property type="match status" value="1"/>
</dbReference>